<dbReference type="InterPro" id="IPR038765">
    <property type="entry name" value="Papain-like_cys_pep_sf"/>
</dbReference>
<keyword evidence="5" id="KW-0732">Signal</keyword>
<evidence type="ECO:0000256" key="4">
    <source>
        <dbReference type="ARBA" id="ARBA00022807"/>
    </source>
</evidence>
<feature type="domain" description="NlpC/P60" evidence="6">
    <location>
        <begin position="181"/>
        <end position="327"/>
    </location>
</feature>
<evidence type="ECO:0000313" key="8">
    <source>
        <dbReference type="Proteomes" id="UP000281915"/>
    </source>
</evidence>
<keyword evidence="3 7" id="KW-0378">Hydrolase</keyword>
<keyword evidence="2" id="KW-0645">Protease</keyword>
<dbReference type="GO" id="GO:0008234">
    <property type="term" value="F:cysteine-type peptidase activity"/>
    <property type="evidence" value="ECO:0007669"/>
    <property type="project" value="UniProtKB-KW"/>
</dbReference>
<comment type="similarity">
    <text evidence="1">Belongs to the peptidase C40 family.</text>
</comment>
<gene>
    <name evidence="7" type="ORF">EDM58_01680</name>
</gene>
<keyword evidence="4" id="KW-0788">Thiol protease</keyword>
<dbReference type="Gene3D" id="3.90.1720.10">
    <property type="entry name" value="endopeptidase domain like (from Nostoc punctiforme)"/>
    <property type="match status" value="2"/>
</dbReference>
<dbReference type="PANTHER" id="PTHR47053">
    <property type="entry name" value="MUREIN DD-ENDOPEPTIDASE MEPH-RELATED"/>
    <property type="match status" value="1"/>
</dbReference>
<dbReference type="PROSITE" id="PS51935">
    <property type="entry name" value="NLPC_P60"/>
    <property type="match status" value="2"/>
</dbReference>
<dbReference type="InterPro" id="IPR000064">
    <property type="entry name" value="NLP_P60_dom"/>
</dbReference>
<reference evidence="7 8" key="1">
    <citation type="submission" date="2018-10" db="EMBL/GenBank/DDBJ databases">
        <title>Phylogenomics of Brevibacillus.</title>
        <authorList>
            <person name="Dunlap C."/>
        </authorList>
    </citation>
    <scope>NUCLEOTIDE SEQUENCE [LARGE SCALE GENOMIC DNA]</scope>
    <source>
        <strain evidence="7 8">JCM 15085</strain>
    </source>
</reference>
<evidence type="ECO:0000259" key="6">
    <source>
        <dbReference type="PROSITE" id="PS51935"/>
    </source>
</evidence>
<evidence type="ECO:0000256" key="3">
    <source>
        <dbReference type="ARBA" id="ARBA00022801"/>
    </source>
</evidence>
<evidence type="ECO:0000256" key="5">
    <source>
        <dbReference type="SAM" id="SignalP"/>
    </source>
</evidence>
<evidence type="ECO:0000256" key="1">
    <source>
        <dbReference type="ARBA" id="ARBA00007074"/>
    </source>
</evidence>
<dbReference type="PANTHER" id="PTHR47053:SF1">
    <property type="entry name" value="MUREIN DD-ENDOPEPTIDASE MEPH-RELATED"/>
    <property type="match status" value="1"/>
</dbReference>
<dbReference type="Proteomes" id="UP000281915">
    <property type="component" value="Unassembled WGS sequence"/>
</dbReference>
<feature type="chain" id="PRO_5038536199" evidence="5">
    <location>
        <begin position="25"/>
        <end position="327"/>
    </location>
</feature>
<evidence type="ECO:0000256" key="2">
    <source>
        <dbReference type="ARBA" id="ARBA00022670"/>
    </source>
</evidence>
<dbReference type="EMBL" id="RHHT01000002">
    <property type="protein sequence ID" value="RNB86286.1"/>
    <property type="molecule type" value="Genomic_DNA"/>
</dbReference>
<sequence length="327" mass="35582">MTKRDWLQKSTVAVLLSTSFLMFAEGGQAVSHAAQTQTEAQGAQVAAIAQSLKGKPYQYGAVGPQAFGSAGFATYIYKKIGMNIEDTIAKLNKAGKKVSVQDVQAGDLLFFSSTGKGSASFMGVYIGDGQYMYASQGEKKVVVKNLSDYSKKLLSVRRILPDETGSVTPPNTAEPDQNLGKDLGNKVVAAGMKYLGTPYEYGSTRSNKKTMDCSEFTMWAYLDGAGIDMGRGGAKSQANYVKAHGTMTTDINKLKKGDLVFVMKYKGWKESDYKGIDVSKQSINHVAIYLGDNKLLHTYSKESGGVRITDFKGTHWEYRFISGGRPY</sequence>
<dbReference type="InterPro" id="IPR051202">
    <property type="entry name" value="Peptidase_C40"/>
</dbReference>
<evidence type="ECO:0000313" key="7">
    <source>
        <dbReference type="EMBL" id="RNB86286.1"/>
    </source>
</evidence>
<feature type="domain" description="NlpC/P60" evidence="6">
    <location>
        <begin position="38"/>
        <end position="160"/>
    </location>
</feature>
<organism evidence="7 8">
    <name type="scientific">Brevibacillus panacihumi</name>
    <dbReference type="NCBI Taxonomy" id="497735"/>
    <lineage>
        <taxon>Bacteria</taxon>
        <taxon>Bacillati</taxon>
        <taxon>Bacillota</taxon>
        <taxon>Bacilli</taxon>
        <taxon>Bacillales</taxon>
        <taxon>Paenibacillaceae</taxon>
        <taxon>Brevibacillus</taxon>
    </lineage>
</organism>
<dbReference type="RefSeq" id="WP_122911780.1">
    <property type="nucleotide sequence ID" value="NZ_RHHT01000002.1"/>
</dbReference>
<dbReference type="Pfam" id="PF00877">
    <property type="entry name" value="NLPC_P60"/>
    <property type="match status" value="2"/>
</dbReference>
<feature type="signal peptide" evidence="5">
    <location>
        <begin position="1"/>
        <end position="24"/>
    </location>
</feature>
<protein>
    <submittedName>
        <fullName evidence="7">Gamma-glutamyl hydrolase</fullName>
    </submittedName>
</protein>
<accession>A0A3M8DE16</accession>
<proteinExistence type="inferred from homology"/>
<dbReference type="AlphaFoldDB" id="A0A3M8DE16"/>
<comment type="caution">
    <text evidence="7">The sequence shown here is derived from an EMBL/GenBank/DDBJ whole genome shotgun (WGS) entry which is preliminary data.</text>
</comment>
<dbReference type="SUPFAM" id="SSF54001">
    <property type="entry name" value="Cysteine proteinases"/>
    <property type="match status" value="2"/>
</dbReference>
<dbReference type="GO" id="GO:0006508">
    <property type="term" value="P:proteolysis"/>
    <property type="evidence" value="ECO:0007669"/>
    <property type="project" value="UniProtKB-KW"/>
</dbReference>
<name>A0A3M8DE16_9BACL</name>